<dbReference type="AlphaFoldDB" id="K3ZPM0"/>
<reference evidence="2" key="1">
    <citation type="journal article" date="2012" name="Nat. Biotechnol.">
        <title>Reference genome sequence of the model plant Setaria.</title>
        <authorList>
            <person name="Bennetzen J.L."/>
            <person name="Schmutz J."/>
            <person name="Wang H."/>
            <person name="Percifield R."/>
            <person name="Hawkins J."/>
            <person name="Pontaroli A.C."/>
            <person name="Estep M."/>
            <person name="Feng L."/>
            <person name="Vaughn J.N."/>
            <person name="Grimwood J."/>
            <person name="Jenkins J."/>
            <person name="Barry K."/>
            <person name="Lindquist E."/>
            <person name="Hellsten U."/>
            <person name="Deshpande S."/>
            <person name="Wang X."/>
            <person name="Wu X."/>
            <person name="Mitros T."/>
            <person name="Triplett J."/>
            <person name="Yang X."/>
            <person name="Ye C.Y."/>
            <person name="Mauro-Herrera M."/>
            <person name="Wang L."/>
            <person name="Li P."/>
            <person name="Sharma M."/>
            <person name="Sharma R."/>
            <person name="Ronald P.C."/>
            <person name="Panaud O."/>
            <person name="Kellogg E.A."/>
            <person name="Brutnell T.P."/>
            <person name="Doust A.N."/>
            <person name="Tuskan G.A."/>
            <person name="Rokhsar D."/>
            <person name="Devos K.M."/>
        </authorList>
    </citation>
    <scope>NUCLEOTIDE SEQUENCE [LARGE SCALE GENOMIC DNA]</scope>
    <source>
        <strain evidence="2">cv. Yugu1</strain>
    </source>
</reference>
<keyword evidence="2" id="KW-1185">Reference proteome</keyword>
<dbReference type="EMBL" id="AGNK02004652">
    <property type="status" value="NOT_ANNOTATED_CDS"/>
    <property type="molecule type" value="Genomic_DNA"/>
</dbReference>
<proteinExistence type="predicted"/>
<organism evidence="1 2">
    <name type="scientific">Setaria italica</name>
    <name type="common">Foxtail millet</name>
    <name type="synonym">Panicum italicum</name>
    <dbReference type="NCBI Taxonomy" id="4555"/>
    <lineage>
        <taxon>Eukaryota</taxon>
        <taxon>Viridiplantae</taxon>
        <taxon>Streptophyta</taxon>
        <taxon>Embryophyta</taxon>
        <taxon>Tracheophyta</taxon>
        <taxon>Spermatophyta</taxon>
        <taxon>Magnoliopsida</taxon>
        <taxon>Liliopsida</taxon>
        <taxon>Poales</taxon>
        <taxon>Poaceae</taxon>
        <taxon>PACMAD clade</taxon>
        <taxon>Panicoideae</taxon>
        <taxon>Panicodae</taxon>
        <taxon>Paniceae</taxon>
        <taxon>Cenchrinae</taxon>
        <taxon>Setaria</taxon>
    </lineage>
</organism>
<dbReference type="Gramene" id="KQK93738">
    <property type="protein sequence ID" value="KQK93738"/>
    <property type="gene ID" value="SETIT_028550mg"/>
</dbReference>
<evidence type="ECO:0000313" key="2">
    <source>
        <dbReference type="Proteomes" id="UP000004995"/>
    </source>
</evidence>
<reference evidence="1" key="2">
    <citation type="submission" date="2018-08" db="UniProtKB">
        <authorList>
            <consortium name="EnsemblPlants"/>
        </authorList>
    </citation>
    <scope>IDENTIFICATION</scope>
    <source>
        <strain evidence="1">Yugu1</strain>
    </source>
</reference>
<accession>K3ZPM0</accession>
<dbReference type="InParanoid" id="K3ZPM0"/>
<sequence length="42" mass="4957">MCYRLWGKKKVKLQSLFFAAVPRVNVCRSSSTKIIKYDHKII</sequence>
<evidence type="ECO:0000313" key="1">
    <source>
        <dbReference type="EnsemblPlants" id="KQK93738"/>
    </source>
</evidence>
<protein>
    <submittedName>
        <fullName evidence="1">Uncharacterized protein</fullName>
    </submittedName>
</protein>
<dbReference type="Proteomes" id="UP000004995">
    <property type="component" value="Unassembled WGS sequence"/>
</dbReference>
<dbReference type="EnsemblPlants" id="KQK93738">
    <property type="protein sequence ID" value="KQK93738"/>
    <property type="gene ID" value="SETIT_028550mg"/>
</dbReference>
<dbReference type="HOGENOM" id="CLU_3261488_0_0_1"/>
<name>K3ZPM0_SETIT</name>